<keyword evidence="4 6" id="KW-1133">Transmembrane helix</keyword>
<dbReference type="GO" id="GO:0015093">
    <property type="term" value="F:ferrous iron transmembrane transporter activity"/>
    <property type="evidence" value="ECO:0007669"/>
    <property type="project" value="TreeGrafter"/>
</dbReference>
<dbReference type="PANTHER" id="PTHR43840">
    <property type="entry name" value="MITOCHONDRIAL METAL TRANSPORTER 1-RELATED"/>
    <property type="match status" value="1"/>
</dbReference>
<dbReference type="GO" id="GO:0015341">
    <property type="term" value="F:zinc efflux antiporter activity"/>
    <property type="evidence" value="ECO:0007669"/>
    <property type="project" value="TreeGrafter"/>
</dbReference>
<dbReference type="Gene3D" id="1.20.1510.10">
    <property type="entry name" value="Cation efflux protein transmembrane domain"/>
    <property type="match status" value="1"/>
</dbReference>
<feature type="transmembrane region" description="Helical" evidence="6">
    <location>
        <begin position="111"/>
        <end position="132"/>
    </location>
</feature>
<feature type="transmembrane region" description="Helical" evidence="6">
    <location>
        <begin position="179"/>
        <end position="199"/>
    </location>
</feature>
<name>A0AAU7VKN0_9FIRM</name>
<feature type="transmembrane region" description="Helical" evidence="6">
    <location>
        <begin position="38"/>
        <end position="59"/>
    </location>
</feature>
<protein>
    <submittedName>
        <fullName evidence="8">Cation transporter</fullName>
    </submittedName>
</protein>
<keyword evidence="3 6" id="KW-0812">Transmembrane</keyword>
<reference evidence="8" key="1">
    <citation type="journal article" date="2013" name="Extremophiles">
        <title>Proteinivorax tanatarense gen. nov., sp. nov., an anaerobic, haloalkaliphilic, proteolytic bacterium isolated from a decaying algal bloom, and proposal of Proteinivoraceae fam. nov.</title>
        <authorList>
            <person name="Kevbrin V."/>
            <person name="Boltyanskaya Y."/>
            <person name="Zhilina T."/>
            <person name="Kolganova T."/>
            <person name="Lavrentjeva E."/>
            <person name="Kuznetsov B."/>
        </authorList>
    </citation>
    <scope>NUCLEOTIDE SEQUENCE</scope>
    <source>
        <strain evidence="8">Z-910T</strain>
    </source>
</reference>
<evidence type="ECO:0000256" key="4">
    <source>
        <dbReference type="ARBA" id="ARBA00022989"/>
    </source>
</evidence>
<accession>A0AAU7VKN0</accession>
<evidence type="ECO:0000259" key="7">
    <source>
        <dbReference type="Pfam" id="PF01545"/>
    </source>
</evidence>
<dbReference type="RefSeq" id="WP_350343136.1">
    <property type="nucleotide sequence ID" value="NZ_CP158367.1"/>
</dbReference>
<keyword evidence="5 6" id="KW-0472">Membrane</keyword>
<dbReference type="AlphaFoldDB" id="A0AAU7VKN0"/>
<dbReference type="SUPFAM" id="SSF161111">
    <property type="entry name" value="Cation efflux protein transmembrane domain-like"/>
    <property type="match status" value="1"/>
</dbReference>
<proteinExistence type="predicted"/>
<dbReference type="Pfam" id="PF01545">
    <property type="entry name" value="Cation_efflux"/>
    <property type="match status" value="1"/>
</dbReference>
<organism evidence="8">
    <name type="scientific">Proteinivorax tanatarense</name>
    <dbReference type="NCBI Taxonomy" id="1260629"/>
    <lineage>
        <taxon>Bacteria</taxon>
        <taxon>Bacillati</taxon>
        <taxon>Bacillota</taxon>
        <taxon>Clostridia</taxon>
        <taxon>Eubacteriales</taxon>
        <taxon>Proteinivoracaceae</taxon>
        <taxon>Proteinivorax</taxon>
    </lineage>
</organism>
<evidence type="ECO:0000256" key="3">
    <source>
        <dbReference type="ARBA" id="ARBA00022692"/>
    </source>
</evidence>
<evidence type="ECO:0000256" key="2">
    <source>
        <dbReference type="ARBA" id="ARBA00022448"/>
    </source>
</evidence>
<feature type="transmembrane region" description="Helical" evidence="6">
    <location>
        <begin position="80"/>
        <end position="105"/>
    </location>
</feature>
<sequence>MSADKNKDKQLLLESVYAGVFFSVMGVVLGLLAKSQMIIFDGLYSSLSIGLSTLSLYAARFASKNDWRKYPFGKAIVEPLVIMVKYVVIAIMVSLSFIFALYAVFTGGRDINVDLGTLYSLISTIICFAIYKRLEKQSKRSDSTLIEAESNQWLMDTYASAGVLAAFVLAFGMSKVAKLDFLIPYVDPIIVILVCLYFIKIPIEEIKKSFKEILASAPEGELSRQLDEMVLSIEERYNLDESFLRVSKGRKMLWIEIDFIVNDQSKVKTIEDQDKIREEIFQFVDPLAPDKWITIAFTKERKWAL</sequence>
<dbReference type="GO" id="GO:0005886">
    <property type="term" value="C:plasma membrane"/>
    <property type="evidence" value="ECO:0007669"/>
    <property type="project" value="TreeGrafter"/>
</dbReference>
<feature type="transmembrane region" description="Helical" evidence="6">
    <location>
        <begin position="12"/>
        <end position="32"/>
    </location>
</feature>
<dbReference type="PANTHER" id="PTHR43840:SF15">
    <property type="entry name" value="MITOCHONDRIAL METAL TRANSPORTER 1-RELATED"/>
    <property type="match status" value="1"/>
</dbReference>
<feature type="domain" description="Cation efflux protein transmembrane" evidence="7">
    <location>
        <begin position="16"/>
        <end position="214"/>
    </location>
</feature>
<evidence type="ECO:0000256" key="6">
    <source>
        <dbReference type="SAM" id="Phobius"/>
    </source>
</evidence>
<gene>
    <name evidence="8" type="ORF">PRVXT_002417</name>
</gene>
<dbReference type="GO" id="GO:0006882">
    <property type="term" value="P:intracellular zinc ion homeostasis"/>
    <property type="evidence" value="ECO:0007669"/>
    <property type="project" value="TreeGrafter"/>
</dbReference>
<dbReference type="InterPro" id="IPR050291">
    <property type="entry name" value="CDF_Transporter"/>
</dbReference>
<comment type="subcellular location">
    <subcellularLocation>
        <location evidence="1">Membrane</location>
        <topology evidence="1">Multi-pass membrane protein</topology>
    </subcellularLocation>
</comment>
<evidence type="ECO:0000256" key="1">
    <source>
        <dbReference type="ARBA" id="ARBA00004141"/>
    </source>
</evidence>
<dbReference type="InterPro" id="IPR027469">
    <property type="entry name" value="Cation_efflux_TMD_sf"/>
</dbReference>
<evidence type="ECO:0000256" key="5">
    <source>
        <dbReference type="ARBA" id="ARBA00023136"/>
    </source>
</evidence>
<evidence type="ECO:0000313" key="8">
    <source>
        <dbReference type="EMBL" id="XBX74382.1"/>
    </source>
</evidence>
<feature type="transmembrane region" description="Helical" evidence="6">
    <location>
        <begin position="153"/>
        <end position="173"/>
    </location>
</feature>
<keyword evidence="2" id="KW-0813">Transport</keyword>
<reference evidence="8" key="2">
    <citation type="submission" date="2024-06" db="EMBL/GenBank/DDBJ databases">
        <authorList>
            <person name="Petrova K.O."/>
            <person name="Toshchakov S.V."/>
            <person name="Boltjanskaja Y.V."/>
            <person name="Kevbrin V."/>
        </authorList>
    </citation>
    <scope>NUCLEOTIDE SEQUENCE</scope>
    <source>
        <strain evidence="8">Z-910T</strain>
    </source>
</reference>
<dbReference type="GO" id="GO:0015086">
    <property type="term" value="F:cadmium ion transmembrane transporter activity"/>
    <property type="evidence" value="ECO:0007669"/>
    <property type="project" value="TreeGrafter"/>
</dbReference>
<dbReference type="EMBL" id="CP158367">
    <property type="protein sequence ID" value="XBX74382.1"/>
    <property type="molecule type" value="Genomic_DNA"/>
</dbReference>
<dbReference type="InterPro" id="IPR058533">
    <property type="entry name" value="Cation_efflux_TM"/>
</dbReference>